<dbReference type="InterPro" id="IPR004839">
    <property type="entry name" value="Aminotransferase_I/II_large"/>
</dbReference>
<comment type="similarity">
    <text evidence="1">Belongs to the class-I pyridoxal-phosphate-dependent aminotransferase family.</text>
</comment>
<gene>
    <name evidence="4" type="ORF">PCAMFM013_S004g000057</name>
</gene>
<dbReference type="InterPro" id="IPR015422">
    <property type="entry name" value="PyrdxlP-dep_Trfase_small"/>
</dbReference>
<dbReference type="SUPFAM" id="SSF53383">
    <property type="entry name" value="PLP-dependent transferases"/>
    <property type="match status" value="1"/>
</dbReference>
<dbReference type="Gene3D" id="3.40.640.10">
    <property type="entry name" value="Type I PLP-dependent aspartate aminotransferase-like (Major domain)"/>
    <property type="match status" value="1"/>
</dbReference>
<dbReference type="STRING" id="1429867.A0A0G4P1B9"/>
<dbReference type="AlphaFoldDB" id="A0A0G4P1B9"/>
<dbReference type="Proteomes" id="UP000053732">
    <property type="component" value="Unassembled WGS sequence"/>
</dbReference>
<evidence type="ECO:0000256" key="1">
    <source>
        <dbReference type="ARBA" id="ARBA00007441"/>
    </source>
</evidence>
<dbReference type="PANTHER" id="PTHR43510">
    <property type="entry name" value="AMINOTRANSFERASE FUNCTION, HYPOTHETICAL (EUROFUNG)"/>
    <property type="match status" value="1"/>
</dbReference>
<evidence type="ECO:0000313" key="5">
    <source>
        <dbReference type="Proteomes" id="UP000053732"/>
    </source>
</evidence>
<dbReference type="PROSITE" id="PS00105">
    <property type="entry name" value="AA_TRANSFER_CLASS_1"/>
    <property type="match status" value="1"/>
</dbReference>
<evidence type="ECO:0000313" key="4">
    <source>
        <dbReference type="EMBL" id="CRL20117.1"/>
    </source>
</evidence>
<organism evidence="4 5">
    <name type="scientific">Penicillium camemberti (strain FM 013)</name>
    <dbReference type="NCBI Taxonomy" id="1429867"/>
    <lineage>
        <taxon>Eukaryota</taxon>
        <taxon>Fungi</taxon>
        <taxon>Dikarya</taxon>
        <taxon>Ascomycota</taxon>
        <taxon>Pezizomycotina</taxon>
        <taxon>Eurotiomycetes</taxon>
        <taxon>Eurotiomycetidae</taxon>
        <taxon>Eurotiales</taxon>
        <taxon>Aspergillaceae</taxon>
        <taxon>Penicillium</taxon>
    </lineage>
</organism>
<dbReference type="InterPro" id="IPR015421">
    <property type="entry name" value="PyrdxlP-dep_Trfase_major"/>
</dbReference>
<keyword evidence="5" id="KW-1185">Reference proteome</keyword>
<protein>
    <submittedName>
        <fullName evidence="4">1-aminocyclopropane-1-carboxylate synthase</fullName>
    </submittedName>
</protein>
<keyword evidence="2" id="KW-0663">Pyridoxal phosphate</keyword>
<accession>A0A0G4P1B9</accession>
<dbReference type="GO" id="GO:0003824">
    <property type="term" value="F:catalytic activity"/>
    <property type="evidence" value="ECO:0007669"/>
    <property type="project" value="InterPro"/>
</dbReference>
<dbReference type="InterPro" id="IPR015424">
    <property type="entry name" value="PyrdxlP-dep_Trfase"/>
</dbReference>
<dbReference type="Gene3D" id="3.90.1150.10">
    <property type="entry name" value="Aspartate Aminotransferase, domain 1"/>
    <property type="match status" value="1"/>
</dbReference>
<dbReference type="EMBL" id="HG793137">
    <property type="protein sequence ID" value="CRL20117.1"/>
    <property type="molecule type" value="Genomic_DNA"/>
</dbReference>
<reference evidence="4 5" key="1">
    <citation type="journal article" date="2014" name="Nat. Commun.">
        <title>Multiple recent horizontal transfers of a large genomic region in cheese making fungi.</title>
        <authorList>
            <person name="Cheeseman K."/>
            <person name="Ropars J."/>
            <person name="Renault P."/>
            <person name="Dupont J."/>
            <person name="Gouzy J."/>
            <person name="Branca A."/>
            <person name="Abraham A.L."/>
            <person name="Ceppi M."/>
            <person name="Conseiller E."/>
            <person name="Debuchy R."/>
            <person name="Malagnac F."/>
            <person name="Goarin A."/>
            <person name="Silar P."/>
            <person name="Lacoste S."/>
            <person name="Sallet E."/>
            <person name="Bensimon A."/>
            <person name="Giraud T."/>
            <person name="Brygoo Y."/>
        </authorList>
    </citation>
    <scope>NUCLEOTIDE SEQUENCE [LARGE SCALE GENOMIC DNA]</scope>
    <source>
        <strain evidence="5">FM 013</strain>
    </source>
</reference>
<dbReference type="InterPro" id="IPR004838">
    <property type="entry name" value="NHTrfase_class1_PyrdxlP-BS"/>
</dbReference>
<evidence type="ECO:0000259" key="3">
    <source>
        <dbReference type="Pfam" id="PF00155"/>
    </source>
</evidence>
<dbReference type="CDD" id="cd00609">
    <property type="entry name" value="AAT_like"/>
    <property type="match status" value="1"/>
</dbReference>
<sequence>MVKIEAFTVEQWMGKYETTATYNIAETCCAPISINDLKELSDDKDTNLWAQLQSSTIGYGVVPGSGRLRGNLATLYSADAPNLLPKENVLITGGAILANFLLLYTLIGPGDHVICHYPTYQQLYSVPVSLGAEVSLWHSKENDGWQLDIEDLKRLIRPNTKMIIINNPQNPTGAVVPRETLQSLVDIARKSAITLLSDEVYRPLFQDTSAAPPSLLSFGYEQTIVTGSVSKAFSLAGLRIGWIASLDKSIIDACAASRDYTTITVGLIDDTIASFALAPECVHNLLKRNLGLARTNLEILERFINSHRWACDWVKPSAGTTAFVRFKKRGEPVDDSILCEKLLERTGVMVVPGRFCFGRDQDFRGYVRMGYVCQTKTLEIGLERLSQFLNDGYGDVPVSKKVLVAL</sequence>
<proteinExistence type="inferred from homology"/>
<dbReference type="Pfam" id="PF00155">
    <property type="entry name" value="Aminotran_1_2"/>
    <property type="match status" value="1"/>
</dbReference>
<evidence type="ECO:0000256" key="2">
    <source>
        <dbReference type="ARBA" id="ARBA00022898"/>
    </source>
</evidence>
<dbReference type="GO" id="GO:0030170">
    <property type="term" value="F:pyridoxal phosphate binding"/>
    <property type="evidence" value="ECO:0007669"/>
    <property type="project" value="InterPro"/>
</dbReference>
<feature type="domain" description="Aminotransferase class I/classII large" evidence="3">
    <location>
        <begin position="50"/>
        <end position="385"/>
    </location>
</feature>
<name>A0A0G4P1B9_PENC3</name>
<dbReference type="PANTHER" id="PTHR43510:SF1">
    <property type="entry name" value="AMINOTRANSFERASE FUNCTION, HYPOTHETICAL (EUROFUNG)"/>
    <property type="match status" value="1"/>
</dbReference>